<evidence type="ECO:0000313" key="4">
    <source>
        <dbReference type="Proteomes" id="UP001457282"/>
    </source>
</evidence>
<feature type="transmembrane region" description="Helical" evidence="2">
    <location>
        <begin position="327"/>
        <end position="348"/>
    </location>
</feature>
<dbReference type="AlphaFoldDB" id="A0AAW1XSA1"/>
<keyword evidence="2" id="KW-1133">Transmembrane helix</keyword>
<evidence type="ECO:0000313" key="3">
    <source>
        <dbReference type="EMBL" id="KAK9939871.1"/>
    </source>
</evidence>
<reference evidence="3 4" key="1">
    <citation type="journal article" date="2023" name="G3 (Bethesda)">
        <title>A chromosome-length genome assembly and annotation of blackberry (Rubus argutus, cv. 'Hillquist').</title>
        <authorList>
            <person name="Bruna T."/>
            <person name="Aryal R."/>
            <person name="Dudchenko O."/>
            <person name="Sargent D.J."/>
            <person name="Mead D."/>
            <person name="Buti M."/>
            <person name="Cavallini A."/>
            <person name="Hytonen T."/>
            <person name="Andres J."/>
            <person name="Pham M."/>
            <person name="Weisz D."/>
            <person name="Mascagni F."/>
            <person name="Usai G."/>
            <person name="Natali L."/>
            <person name="Bassil N."/>
            <person name="Fernandez G.E."/>
            <person name="Lomsadze A."/>
            <person name="Armour M."/>
            <person name="Olukolu B."/>
            <person name="Poorten T."/>
            <person name="Britton C."/>
            <person name="Davik J."/>
            <person name="Ashrafi H."/>
            <person name="Aiden E.L."/>
            <person name="Borodovsky M."/>
            <person name="Worthington M."/>
        </authorList>
    </citation>
    <scope>NUCLEOTIDE SEQUENCE [LARGE SCALE GENOMIC DNA]</scope>
    <source>
        <strain evidence="3">PI 553951</strain>
    </source>
</reference>
<keyword evidence="4" id="KW-1185">Reference proteome</keyword>
<feature type="transmembrane region" description="Helical" evidence="2">
    <location>
        <begin position="296"/>
        <end position="315"/>
    </location>
</feature>
<comment type="caution">
    <text evidence="3">The sequence shown here is derived from an EMBL/GenBank/DDBJ whole genome shotgun (WGS) entry which is preliminary data.</text>
</comment>
<sequence>MPPPPIDSKPNQSIHQAKPETPSANSRQVWTVNLKQLDLCLHNQILISPNPLDSDGRKSPTVGSPKPVNNVTIPVSPDPSVNNVSIPVSPDLVTPPIPSSLRWTSEFHTTESQLADGFTVVLVGGGDGIGDVVGLPFDWSSTGAGWPSGLVGRLDPSPSSSFTPNRVFGHHDGEISVGDEVGVLFGSPSNWSSAGGGVWPSGSVAPSSDSSSSSSSMLAPNRVFCRSRVVPVPEITIRVEDPAIVVRVDGAQGGWSRVWRAISNDVTLLMVASEIGVAFLELLVEVDVWDGAAEMMFRILFSVYVVLTLYALSRTDFVLSRWPLNDIVELIAVVANMVCMLILIFIGFQGRRRILIRPLSKTKRFNVLKVIPAGSSVGGKKAFTGL</sequence>
<dbReference type="Proteomes" id="UP001457282">
    <property type="component" value="Unassembled WGS sequence"/>
</dbReference>
<organism evidence="3 4">
    <name type="scientific">Rubus argutus</name>
    <name type="common">Southern blackberry</name>
    <dbReference type="NCBI Taxonomy" id="59490"/>
    <lineage>
        <taxon>Eukaryota</taxon>
        <taxon>Viridiplantae</taxon>
        <taxon>Streptophyta</taxon>
        <taxon>Embryophyta</taxon>
        <taxon>Tracheophyta</taxon>
        <taxon>Spermatophyta</taxon>
        <taxon>Magnoliopsida</taxon>
        <taxon>eudicotyledons</taxon>
        <taxon>Gunneridae</taxon>
        <taxon>Pentapetalae</taxon>
        <taxon>rosids</taxon>
        <taxon>fabids</taxon>
        <taxon>Rosales</taxon>
        <taxon>Rosaceae</taxon>
        <taxon>Rosoideae</taxon>
        <taxon>Rosoideae incertae sedis</taxon>
        <taxon>Rubus</taxon>
    </lineage>
</organism>
<name>A0AAW1XSA1_RUBAR</name>
<feature type="transmembrane region" description="Helical" evidence="2">
    <location>
        <begin position="266"/>
        <end position="284"/>
    </location>
</feature>
<evidence type="ECO:0000256" key="2">
    <source>
        <dbReference type="SAM" id="Phobius"/>
    </source>
</evidence>
<proteinExistence type="predicted"/>
<feature type="region of interest" description="Disordered" evidence="1">
    <location>
        <begin position="1"/>
        <end position="27"/>
    </location>
</feature>
<accession>A0AAW1XSA1</accession>
<keyword evidence="2" id="KW-0472">Membrane</keyword>
<dbReference type="EMBL" id="JBEDUW010000003">
    <property type="protein sequence ID" value="KAK9939871.1"/>
    <property type="molecule type" value="Genomic_DNA"/>
</dbReference>
<keyword evidence="2" id="KW-0812">Transmembrane</keyword>
<protein>
    <submittedName>
        <fullName evidence="3">Uncharacterized protein</fullName>
    </submittedName>
</protein>
<evidence type="ECO:0000256" key="1">
    <source>
        <dbReference type="SAM" id="MobiDB-lite"/>
    </source>
</evidence>
<gene>
    <name evidence="3" type="ORF">M0R45_016552</name>
</gene>
<feature type="region of interest" description="Disordered" evidence="1">
    <location>
        <begin position="48"/>
        <end position="76"/>
    </location>
</feature>
<feature type="compositionally biased region" description="Polar residues" evidence="1">
    <location>
        <begin position="67"/>
        <end position="76"/>
    </location>
</feature>